<protein>
    <recommendedName>
        <fullName evidence="2">histidine kinase</fullName>
        <ecNumber evidence="2">2.7.13.3</ecNumber>
    </recommendedName>
</protein>
<dbReference type="Gene3D" id="3.30.565.10">
    <property type="entry name" value="Histidine kinase-like ATPase, C-terminal domain"/>
    <property type="match status" value="1"/>
</dbReference>
<evidence type="ECO:0000256" key="6">
    <source>
        <dbReference type="ARBA" id="ARBA00022777"/>
    </source>
</evidence>
<dbReference type="Pfam" id="PF02518">
    <property type="entry name" value="HATPase_c"/>
    <property type="match status" value="1"/>
</dbReference>
<dbReference type="InterPro" id="IPR005467">
    <property type="entry name" value="His_kinase_dom"/>
</dbReference>
<dbReference type="GO" id="GO:0000155">
    <property type="term" value="F:phosphorelay sensor kinase activity"/>
    <property type="evidence" value="ECO:0007669"/>
    <property type="project" value="InterPro"/>
</dbReference>
<dbReference type="SMART" id="SM00387">
    <property type="entry name" value="HATPase_c"/>
    <property type="match status" value="1"/>
</dbReference>
<keyword evidence="8" id="KW-0902">Two-component regulatory system</keyword>
<dbReference type="AlphaFoldDB" id="A0A968GHQ5"/>
<comment type="catalytic activity">
    <reaction evidence="1">
        <text>ATP + protein L-histidine = ADP + protein N-phospho-L-histidine.</text>
        <dbReference type="EC" id="2.7.13.3"/>
    </reaction>
</comment>
<dbReference type="CDD" id="cd00075">
    <property type="entry name" value="HATPase"/>
    <property type="match status" value="1"/>
</dbReference>
<keyword evidence="3" id="KW-0597">Phosphoprotein</keyword>
<dbReference type="PANTHER" id="PTHR43065:SF10">
    <property type="entry name" value="PEROXIDE STRESS-ACTIVATED HISTIDINE KINASE MAK3"/>
    <property type="match status" value="1"/>
</dbReference>
<dbReference type="InterPro" id="IPR036097">
    <property type="entry name" value="HisK_dim/P_sf"/>
</dbReference>
<reference evidence="10" key="1">
    <citation type="submission" date="2020-03" db="EMBL/GenBank/DDBJ databases">
        <title>Spirochaetal bacteria isolated from arthropods constitute a novel genus Entomospira genus novum within the order Spirochaetales.</title>
        <authorList>
            <person name="Grana-Miraglia L."/>
            <person name="Sikutova S."/>
            <person name="Fingerle V."/>
            <person name="Sing A."/>
            <person name="Castillo-Ramirez S."/>
            <person name="Margos G."/>
            <person name="Rudolf I."/>
        </authorList>
    </citation>
    <scope>NUCLEOTIDE SEQUENCE</scope>
    <source>
        <strain evidence="10">BR149</strain>
    </source>
</reference>
<keyword evidence="6" id="KW-0418">Kinase</keyword>
<dbReference type="SUPFAM" id="SSF47384">
    <property type="entry name" value="Homodimeric domain of signal transducing histidine kinase"/>
    <property type="match status" value="1"/>
</dbReference>
<dbReference type="PROSITE" id="PS50109">
    <property type="entry name" value="HIS_KIN"/>
    <property type="match status" value="1"/>
</dbReference>
<proteinExistence type="predicted"/>
<dbReference type="Gene3D" id="3.30.450.20">
    <property type="entry name" value="PAS domain"/>
    <property type="match status" value="1"/>
</dbReference>
<accession>A0A968GHQ5</accession>
<evidence type="ECO:0000256" key="3">
    <source>
        <dbReference type="ARBA" id="ARBA00022553"/>
    </source>
</evidence>
<dbReference type="CDD" id="cd00082">
    <property type="entry name" value="HisKA"/>
    <property type="match status" value="1"/>
</dbReference>
<evidence type="ECO:0000256" key="4">
    <source>
        <dbReference type="ARBA" id="ARBA00022679"/>
    </source>
</evidence>
<evidence type="ECO:0000256" key="8">
    <source>
        <dbReference type="ARBA" id="ARBA00023012"/>
    </source>
</evidence>
<dbReference type="PRINTS" id="PR00344">
    <property type="entry name" value="BCTRLSENSOR"/>
</dbReference>
<keyword evidence="4" id="KW-0808">Transferase</keyword>
<evidence type="ECO:0000313" key="11">
    <source>
        <dbReference type="Proteomes" id="UP000778951"/>
    </source>
</evidence>
<dbReference type="InterPro" id="IPR003661">
    <property type="entry name" value="HisK_dim/P_dom"/>
</dbReference>
<feature type="domain" description="Histidine kinase" evidence="9">
    <location>
        <begin position="159"/>
        <end position="374"/>
    </location>
</feature>
<name>A0A968GHQ5_9SPIO</name>
<organism evidence="10 11">
    <name type="scientific">Entomospira culicis</name>
    <dbReference type="NCBI Taxonomy" id="2719989"/>
    <lineage>
        <taxon>Bacteria</taxon>
        <taxon>Pseudomonadati</taxon>
        <taxon>Spirochaetota</taxon>
        <taxon>Spirochaetia</taxon>
        <taxon>Spirochaetales</taxon>
        <taxon>Spirochaetaceae</taxon>
        <taxon>Entomospira</taxon>
    </lineage>
</organism>
<dbReference type="EMBL" id="JAATLM010000001">
    <property type="protein sequence ID" value="NIZ69242.1"/>
    <property type="molecule type" value="Genomic_DNA"/>
</dbReference>
<evidence type="ECO:0000313" key="10">
    <source>
        <dbReference type="EMBL" id="NIZ69242.1"/>
    </source>
</evidence>
<sequence length="387" mass="43946">MAGRVRKVMERASKISTETWAQFVDELNQQMEEGRATMNSIDYGILVVDEMGKYLHSNKLALTLFQIKDLQKERPIWFSIEHVDLKEFLEVSIQIQTLDSSSEFWIHGRLVSCQIKPWVFHGKIKGSLIWIEDITERRAQLVKIRHIEAMARLGTMAQTLAHEIKNPLGAISIHLQLLKKSMTQVHWSESMESTYQIISEEITRLGEVVHAYLNAARPLEIHLERADIAQILTESLLLMEVEAEELGITIAQAERTSAVPMLSLDRGLIKQCFVNLLKNAMQSGAKHIYTRINILLDRVEVILEDDGDGISNENIAKIFEPHFTTKKNGNGLGLTIVFKILREHGAFIDVESPIFQYGSSGHGTRFSLTFNRVDGERIQLLAPHIDG</sequence>
<dbReference type="Gene3D" id="1.10.287.130">
    <property type="match status" value="1"/>
</dbReference>
<keyword evidence="11" id="KW-1185">Reference proteome</keyword>
<dbReference type="Pfam" id="PF00512">
    <property type="entry name" value="HisKA"/>
    <property type="match status" value="1"/>
</dbReference>
<keyword evidence="7" id="KW-0067">ATP-binding</keyword>
<dbReference type="GO" id="GO:0005524">
    <property type="term" value="F:ATP binding"/>
    <property type="evidence" value="ECO:0007669"/>
    <property type="project" value="UniProtKB-KW"/>
</dbReference>
<dbReference type="EC" id="2.7.13.3" evidence="2"/>
<dbReference type="Proteomes" id="UP000778951">
    <property type="component" value="Unassembled WGS sequence"/>
</dbReference>
<dbReference type="SUPFAM" id="SSF55874">
    <property type="entry name" value="ATPase domain of HSP90 chaperone/DNA topoisomerase II/histidine kinase"/>
    <property type="match status" value="1"/>
</dbReference>
<dbReference type="RefSeq" id="WP_167695337.1">
    <property type="nucleotide sequence ID" value="NZ_CP118181.1"/>
</dbReference>
<keyword evidence="5" id="KW-0547">Nucleotide-binding</keyword>
<evidence type="ECO:0000259" key="9">
    <source>
        <dbReference type="PROSITE" id="PS50109"/>
    </source>
</evidence>
<dbReference type="InterPro" id="IPR004358">
    <property type="entry name" value="Sig_transdc_His_kin-like_C"/>
</dbReference>
<dbReference type="SMART" id="SM00388">
    <property type="entry name" value="HisKA"/>
    <property type="match status" value="1"/>
</dbReference>
<evidence type="ECO:0000256" key="5">
    <source>
        <dbReference type="ARBA" id="ARBA00022741"/>
    </source>
</evidence>
<gene>
    <name evidence="10" type="ORF">HCT48_03310</name>
</gene>
<dbReference type="InterPro" id="IPR003594">
    <property type="entry name" value="HATPase_dom"/>
</dbReference>
<comment type="caution">
    <text evidence="10">The sequence shown here is derived from an EMBL/GenBank/DDBJ whole genome shotgun (WGS) entry which is preliminary data.</text>
</comment>
<evidence type="ECO:0000256" key="1">
    <source>
        <dbReference type="ARBA" id="ARBA00000085"/>
    </source>
</evidence>
<dbReference type="InterPro" id="IPR036890">
    <property type="entry name" value="HATPase_C_sf"/>
</dbReference>
<dbReference type="PANTHER" id="PTHR43065">
    <property type="entry name" value="SENSOR HISTIDINE KINASE"/>
    <property type="match status" value="1"/>
</dbReference>
<evidence type="ECO:0000256" key="7">
    <source>
        <dbReference type="ARBA" id="ARBA00022840"/>
    </source>
</evidence>
<evidence type="ECO:0000256" key="2">
    <source>
        <dbReference type="ARBA" id="ARBA00012438"/>
    </source>
</evidence>